<protein>
    <recommendedName>
        <fullName evidence="8">Propionate 3-nitronate monooxygenase</fullName>
    </recommendedName>
</protein>
<evidence type="ECO:0000256" key="3">
    <source>
        <dbReference type="ARBA" id="ARBA00022575"/>
    </source>
</evidence>
<evidence type="ECO:0000256" key="9">
    <source>
        <dbReference type="ARBA" id="ARBA00049401"/>
    </source>
</evidence>
<dbReference type="Gene3D" id="3.20.20.70">
    <property type="entry name" value="Aldolase class I"/>
    <property type="match status" value="1"/>
</dbReference>
<keyword evidence="4" id="KW-0285">Flavoprotein</keyword>
<dbReference type="InterPro" id="IPR013785">
    <property type="entry name" value="Aldolase_TIM"/>
</dbReference>
<dbReference type="PANTHER" id="PTHR42747:SF3">
    <property type="entry name" value="NITRONATE MONOOXYGENASE-RELATED"/>
    <property type="match status" value="1"/>
</dbReference>
<evidence type="ECO:0000256" key="5">
    <source>
        <dbReference type="ARBA" id="ARBA00022643"/>
    </source>
</evidence>
<reference evidence="10 11" key="1">
    <citation type="submission" date="2017-05" db="EMBL/GenBank/DDBJ databases">
        <authorList>
            <person name="Varghese N."/>
            <person name="Submissions S."/>
        </authorList>
    </citation>
    <scope>NUCLEOTIDE SEQUENCE [LARGE SCALE GENOMIC DNA]</scope>
    <source>
        <strain evidence="10 11">CGMCC 1.7287</strain>
    </source>
</reference>
<comment type="catalytic activity">
    <reaction evidence="9">
        <text>3 propionate 3-nitronate + 3 O2 + H2O = 3 3-oxopropanoate + 2 nitrate + nitrite + H2O2 + 3 H(+)</text>
        <dbReference type="Rhea" id="RHEA:57332"/>
        <dbReference type="ChEBI" id="CHEBI:15377"/>
        <dbReference type="ChEBI" id="CHEBI:15378"/>
        <dbReference type="ChEBI" id="CHEBI:15379"/>
        <dbReference type="ChEBI" id="CHEBI:16240"/>
        <dbReference type="ChEBI" id="CHEBI:16301"/>
        <dbReference type="ChEBI" id="CHEBI:17632"/>
        <dbReference type="ChEBI" id="CHEBI:33190"/>
        <dbReference type="ChEBI" id="CHEBI:136067"/>
    </reaction>
</comment>
<evidence type="ECO:0000256" key="1">
    <source>
        <dbReference type="ARBA" id="ARBA00001917"/>
    </source>
</evidence>
<keyword evidence="5" id="KW-0288">FMN</keyword>
<dbReference type="SUPFAM" id="SSF51412">
    <property type="entry name" value="Inosine monophosphate dehydrogenase (IMPDH)"/>
    <property type="match status" value="1"/>
</dbReference>
<comment type="caution">
    <text evidence="10">The sequence shown here is derived from an EMBL/GenBank/DDBJ whole genome shotgun (WGS) entry which is preliminary data.</text>
</comment>
<evidence type="ECO:0000256" key="6">
    <source>
        <dbReference type="ARBA" id="ARBA00023002"/>
    </source>
</evidence>
<evidence type="ECO:0000256" key="4">
    <source>
        <dbReference type="ARBA" id="ARBA00022630"/>
    </source>
</evidence>
<name>A0ABY1RXB4_9GAMM</name>
<evidence type="ECO:0000313" key="11">
    <source>
        <dbReference type="Proteomes" id="UP001159257"/>
    </source>
</evidence>
<comment type="cofactor">
    <cofactor evidence="1">
        <name>FMN</name>
        <dbReference type="ChEBI" id="CHEBI:58210"/>
    </cofactor>
</comment>
<dbReference type="PANTHER" id="PTHR42747">
    <property type="entry name" value="NITRONATE MONOOXYGENASE-RELATED"/>
    <property type="match status" value="1"/>
</dbReference>
<comment type="similarity">
    <text evidence="2">Belongs to the nitronate monooxygenase family. NMO class I subfamily.</text>
</comment>
<keyword evidence="11" id="KW-1185">Reference proteome</keyword>
<dbReference type="Proteomes" id="UP001159257">
    <property type="component" value="Unassembled WGS sequence"/>
</dbReference>
<sequence length="352" mass="37910">MLPLTDLLNIQRPIIQAPMAGVQDWELAAAVSVAGGLGSIPCAMLTPQDVRESVIHFRERTSHPVNLNFFCHRQPVVIDEQQRRWLERFRPYYAELDVDMASAPSGASRQPFNQEMARVVSELKPEIVSFHFGLPDTVLLQQVKDSGAKIISSATTVEEACWLEQQGVDAIIAQGIEAGGHRGMFLTEDPDSQTSIFALLPQIVTAVNVPVIAAGGIADAEDVRNAMSLGASGVQVGTAYLLCHEAKTSPVHREVLQSDAARHTVLTNVFSGRLARGIVNRMIREQGPINPAAPPFPLATAASAPLRSRAESLGSGDFTPLWAGQNVTGCRPVSAGELTRLLASACNNREKP</sequence>
<dbReference type="EMBL" id="FXWV01000002">
    <property type="protein sequence ID" value="SMR71524.1"/>
    <property type="molecule type" value="Genomic_DNA"/>
</dbReference>
<evidence type="ECO:0000256" key="2">
    <source>
        <dbReference type="ARBA" id="ARBA00009881"/>
    </source>
</evidence>
<proteinExistence type="inferred from homology"/>
<evidence type="ECO:0000313" key="10">
    <source>
        <dbReference type="EMBL" id="SMR71524.1"/>
    </source>
</evidence>
<dbReference type="CDD" id="cd04730">
    <property type="entry name" value="NPD_like"/>
    <property type="match status" value="1"/>
</dbReference>
<evidence type="ECO:0000256" key="7">
    <source>
        <dbReference type="ARBA" id="ARBA00023033"/>
    </source>
</evidence>
<gene>
    <name evidence="10" type="ORF">SAMN04487964_102175</name>
</gene>
<dbReference type="InterPro" id="IPR004136">
    <property type="entry name" value="NMO"/>
</dbReference>
<dbReference type="GO" id="GO:0004497">
    <property type="term" value="F:monooxygenase activity"/>
    <property type="evidence" value="ECO:0007669"/>
    <property type="project" value="UniProtKB-KW"/>
</dbReference>
<keyword evidence="7 10" id="KW-0503">Monooxygenase</keyword>
<accession>A0ABY1RXB4</accession>
<organism evidence="10 11">
    <name type="scientific">Marinobacterium sediminicola</name>
    <dbReference type="NCBI Taxonomy" id="518898"/>
    <lineage>
        <taxon>Bacteria</taxon>
        <taxon>Pseudomonadati</taxon>
        <taxon>Pseudomonadota</taxon>
        <taxon>Gammaproteobacteria</taxon>
        <taxon>Oceanospirillales</taxon>
        <taxon>Oceanospirillaceae</taxon>
        <taxon>Marinobacterium</taxon>
    </lineage>
</organism>
<dbReference type="Pfam" id="PF03060">
    <property type="entry name" value="NMO"/>
    <property type="match status" value="1"/>
</dbReference>
<evidence type="ECO:0000256" key="8">
    <source>
        <dbReference type="ARBA" id="ARBA00031155"/>
    </source>
</evidence>
<keyword evidence="6" id="KW-0560">Oxidoreductase</keyword>
<keyword evidence="3" id="KW-0216">Detoxification</keyword>
<dbReference type="RefSeq" id="WP_239039407.1">
    <property type="nucleotide sequence ID" value="NZ_BAAAEY010000001.1"/>
</dbReference>